<name>A0A1M6QQP1_HALPU</name>
<dbReference type="PROSITE" id="PS00216">
    <property type="entry name" value="SUGAR_TRANSPORT_1"/>
    <property type="match status" value="1"/>
</dbReference>
<feature type="transmembrane region" description="Helical" evidence="7">
    <location>
        <begin position="91"/>
        <end position="111"/>
    </location>
</feature>
<dbReference type="Pfam" id="PF07690">
    <property type="entry name" value="MFS_1"/>
    <property type="match status" value="1"/>
</dbReference>
<dbReference type="AlphaFoldDB" id="A0A1M6QQP1"/>
<sequence>MPSSQPSTPGNREENEKSTSPWQLPTVQIVLAATLLAPLGVPLISPTLPAFRDAFGITDAQASLLISTYFLTGIFLSPFIGMLADRIGRRAVLIWGLVAFSLSGGAIAVAPSYEAVMVLRTIGGTAAAGIFITTVTLIGDSFEGTQRNTVLGMNNAVLSAGAGLFPIVGGALATVSWNVPYVAYLLGLPLALYAVRHLEEPDHERDSKGFAYLRRAASVLSGPDALVCYGAACMTELLLFGTVLTILPFLLAGDFGMSAFAIGLVLSVAEISSVVVSAKNGWFARYTSNYGLIAAGFACYAVGLFGAWLAPSPVFIAATMLVLGAGLGLSMPAVDAAISDLVSTGLRGGALSLRNSTTFLGRAAGPVLFAGLAEVTGYYPLFVISAIVALVISLSIASMSVYRTRRHSAVRA</sequence>
<evidence type="ECO:0000256" key="3">
    <source>
        <dbReference type="ARBA" id="ARBA00022692"/>
    </source>
</evidence>
<dbReference type="PROSITE" id="PS50850">
    <property type="entry name" value="MFS"/>
    <property type="match status" value="1"/>
</dbReference>
<dbReference type="GO" id="GO:0022857">
    <property type="term" value="F:transmembrane transporter activity"/>
    <property type="evidence" value="ECO:0007669"/>
    <property type="project" value="InterPro"/>
</dbReference>
<dbReference type="InterPro" id="IPR020846">
    <property type="entry name" value="MFS_dom"/>
</dbReference>
<accession>A0A1M6QQP1</accession>
<feature type="region of interest" description="Disordered" evidence="6">
    <location>
        <begin position="1"/>
        <end position="21"/>
    </location>
</feature>
<evidence type="ECO:0000256" key="1">
    <source>
        <dbReference type="ARBA" id="ARBA00004651"/>
    </source>
</evidence>
<feature type="domain" description="Major facilitator superfamily (MFS) profile" evidence="8">
    <location>
        <begin position="26"/>
        <end position="403"/>
    </location>
</feature>
<dbReference type="GO" id="GO:0005886">
    <property type="term" value="C:plasma membrane"/>
    <property type="evidence" value="ECO:0007669"/>
    <property type="project" value="UniProtKB-SubCell"/>
</dbReference>
<dbReference type="CDD" id="cd17474">
    <property type="entry name" value="MFS_YfmO_like"/>
    <property type="match status" value="1"/>
</dbReference>
<gene>
    <name evidence="9" type="ORF">SAMN05444342_1012</name>
</gene>
<dbReference type="PANTHER" id="PTHR43124">
    <property type="entry name" value="PURINE EFFLUX PUMP PBUE"/>
    <property type="match status" value="1"/>
</dbReference>
<dbReference type="PRINTS" id="PR01035">
    <property type="entry name" value="TCRTETA"/>
</dbReference>
<dbReference type="EMBL" id="FRAN01000001">
    <property type="protein sequence ID" value="SHK22495.1"/>
    <property type="molecule type" value="Genomic_DNA"/>
</dbReference>
<keyword evidence="2" id="KW-1003">Cell membrane</keyword>
<evidence type="ECO:0000256" key="6">
    <source>
        <dbReference type="SAM" id="MobiDB-lite"/>
    </source>
</evidence>
<feature type="transmembrane region" description="Helical" evidence="7">
    <location>
        <begin position="290"/>
        <end position="309"/>
    </location>
</feature>
<feature type="transmembrane region" description="Helical" evidence="7">
    <location>
        <begin position="226"/>
        <end position="251"/>
    </location>
</feature>
<organism evidence="9 10">
    <name type="scientific">Haladaptatus paucihalophilus DX253</name>
    <dbReference type="NCBI Taxonomy" id="797209"/>
    <lineage>
        <taxon>Archaea</taxon>
        <taxon>Methanobacteriati</taxon>
        <taxon>Methanobacteriota</taxon>
        <taxon>Stenosarchaea group</taxon>
        <taxon>Halobacteria</taxon>
        <taxon>Halobacteriales</taxon>
        <taxon>Haladaptataceae</taxon>
        <taxon>Haladaptatus</taxon>
    </lineage>
</organism>
<dbReference type="InterPro" id="IPR050189">
    <property type="entry name" value="MFS_Efflux_Transporters"/>
</dbReference>
<evidence type="ECO:0000256" key="5">
    <source>
        <dbReference type="ARBA" id="ARBA00023136"/>
    </source>
</evidence>
<feature type="compositionally biased region" description="Polar residues" evidence="6">
    <location>
        <begin position="1"/>
        <end position="10"/>
    </location>
</feature>
<keyword evidence="3 7" id="KW-0812">Transmembrane</keyword>
<feature type="transmembrane region" description="Helical" evidence="7">
    <location>
        <begin position="181"/>
        <end position="198"/>
    </location>
</feature>
<evidence type="ECO:0000256" key="4">
    <source>
        <dbReference type="ARBA" id="ARBA00022989"/>
    </source>
</evidence>
<dbReference type="InterPro" id="IPR005829">
    <property type="entry name" value="Sugar_transporter_CS"/>
</dbReference>
<dbReference type="InterPro" id="IPR001958">
    <property type="entry name" value="Tet-R_TetA/multi-R_MdtG-like"/>
</dbReference>
<feature type="transmembrane region" description="Helical" evidence="7">
    <location>
        <begin position="64"/>
        <end position="84"/>
    </location>
</feature>
<evidence type="ECO:0000256" key="2">
    <source>
        <dbReference type="ARBA" id="ARBA00022475"/>
    </source>
</evidence>
<reference evidence="10" key="1">
    <citation type="submission" date="2016-11" db="EMBL/GenBank/DDBJ databases">
        <authorList>
            <person name="Varghese N."/>
            <person name="Submissions S."/>
        </authorList>
    </citation>
    <scope>NUCLEOTIDE SEQUENCE [LARGE SCALE GENOMIC DNA]</scope>
    <source>
        <strain evidence="10">DX253</strain>
    </source>
</reference>
<evidence type="ECO:0000313" key="9">
    <source>
        <dbReference type="EMBL" id="SHK22495.1"/>
    </source>
</evidence>
<dbReference type="PANTHER" id="PTHR43124:SF3">
    <property type="entry name" value="CHLORAMPHENICOL EFFLUX PUMP RV0191"/>
    <property type="match status" value="1"/>
</dbReference>
<proteinExistence type="predicted"/>
<comment type="subcellular location">
    <subcellularLocation>
        <location evidence="1">Cell membrane</location>
        <topology evidence="1">Multi-pass membrane protein</topology>
    </subcellularLocation>
</comment>
<dbReference type="InterPro" id="IPR036259">
    <property type="entry name" value="MFS_trans_sf"/>
</dbReference>
<keyword evidence="10" id="KW-1185">Reference proteome</keyword>
<feature type="transmembrane region" description="Helical" evidence="7">
    <location>
        <begin position="257"/>
        <end position="278"/>
    </location>
</feature>
<evidence type="ECO:0000259" key="8">
    <source>
        <dbReference type="PROSITE" id="PS50850"/>
    </source>
</evidence>
<feature type="transmembrane region" description="Helical" evidence="7">
    <location>
        <begin position="381"/>
        <end position="402"/>
    </location>
</feature>
<dbReference type="InterPro" id="IPR011701">
    <property type="entry name" value="MFS"/>
</dbReference>
<evidence type="ECO:0000313" key="10">
    <source>
        <dbReference type="Proteomes" id="UP000184203"/>
    </source>
</evidence>
<feature type="transmembrane region" description="Helical" evidence="7">
    <location>
        <begin position="117"/>
        <end position="138"/>
    </location>
</feature>
<protein>
    <submittedName>
        <fullName evidence="9">Predicted arabinose efflux permease, MFS family</fullName>
    </submittedName>
</protein>
<dbReference type="RefSeq" id="WP_232423821.1">
    <property type="nucleotide sequence ID" value="NZ_AEMG01000019.1"/>
</dbReference>
<dbReference type="Gene3D" id="1.20.1250.20">
    <property type="entry name" value="MFS general substrate transporter like domains"/>
    <property type="match status" value="1"/>
</dbReference>
<keyword evidence="4 7" id="KW-1133">Transmembrane helix</keyword>
<dbReference type="SUPFAM" id="SSF103473">
    <property type="entry name" value="MFS general substrate transporter"/>
    <property type="match status" value="1"/>
</dbReference>
<evidence type="ECO:0000256" key="7">
    <source>
        <dbReference type="SAM" id="Phobius"/>
    </source>
</evidence>
<dbReference type="Proteomes" id="UP000184203">
    <property type="component" value="Unassembled WGS sequence"/>
</dbReference>
<feature type="transmembrane region" description="Helical" evidence="7">
    <location>
        <begin position="150"/>
        <end position="175"/>
    </location>
</feature>
<keyword evidence="5 7" id="KW-0472">Membrane</keyword>